<dbReference type="EMBL" id="PKPP01033979">
    <property type="protein sequence ID" value="PWA13743.1"/>
    <property type="molecule type" value="Genomic_DNA"/>
</dbReference>
<evidence type="ECO:0000256" key="1">
    <source>
        <dbReference type="SAM" id="Phobius"/>
    </source>
</evidence>
<accession>A0A2U1K8Y7</accession>
<sequence length="93" mass="10645">MVATVSKIVITIVVVTVLKLGWKLLDWAWLMPKRLEKLLREQGYKGNSYKPITGDIMELAKMVKEARAKPMSISHDIGPHVLPYEHHIFSKYG</sequence>
<evidence type="ECO:0000313" key="2">
    <source>
        <dbReference type="EMBL" id="PWA13743.1"/>
    </source>
</evidence>
<evidence type="ECO:0000313" key="3">
    <source>
        <dbReference type="Proteomes" id="UP000245207"/>
    </source>
</evidence>
<comment type="caution">
    <text evidence="2">The sequence shown here is derived from an EMBL/GenBank/DDBJ whole genome shotgun (WGS) entry which is preliminary data.</text>
</comment>
<dbReference type="OrthoDB" id="1470350at2759"/>
<dbReference type="Proteomes" id="UP000245207">
    <property type="component" value="Unassembled WGS sequence"/>
</dbReference>
<feature type="transmembrane region" description="Helical" evidence="1">
    <location>
        <begin position="6"/>
        <end position="25"/>
    </location>
</feature>
<keyword evidence="3" id="KW-1185">Reference proteome</keyword>
<keyword evidence="1" id="KW-0472">Membrane</keyword>
<gene>
    <name evidence="2" type="ORF">CTI12_AA630930</name>
</gene>
<proteinExistence type="predicted"/>
<keyword evidence="1" id="KW-1133">Transmembrane helix</keyword>
<reference evidence="2 3" key="1">
    <citation type="journal article" date="2018" name="Mol. Plant">
        <title>The genome of Artemisia annua provides insight into the evolution of Asteraceae family and artemisinin biosynthesis.</title>
        <authorList>
            <person name="Shen Q."/>
            <person name="Zhang L."/>
            <person name="Liao Z."/>
            <person name="Wang S."/>
            <person name="Yan T."/>
            <person name="Shi P."/>
            <person name="Liu M."/>
            <person name="Fu X."/>
            <person name="Pan Q."/>
            <person name="Wang Y."/>
            <person name="Lv Z."/>
            <person name="Lu X."/>
            <person name="Zhang F."/>
            <person name="Jiang W."/>
            <person name="Ma Y."/>
            <person name="Chen M."/>
            <person name="Hao X."/>
            <person name="Li L."/>
            <person name="Tang Y."/>
            <person name="Lv G."/>
            <person name="Zhou Y."/>
            <person name="Sun X."/>
            <person name="Brodelius P.E."/>
            <person name="Rose J.K.C."/>
            <person name="Tang K."/>
        </authorList>
    </citation>
    <scope>NUCLEOTIDE SEQUENCE [LARGE SCALE GENOMIC DNA]</scope>
    <source>
        <strain evidence="3">cv. Huhao1</strain>
        <tissue evidence="2">Leaf</tissue>
    </source>
</reference>
<protein>
    <submittedName>
        <fullName evidence="2">Cytochrome P450 mono-oxygenase</fullName>
    </submittedName>
</protein>
<dbReference type="AlphaFoldDB" id="A0A2U1K8Y7"/>
<name>A0A2U1K8Y7_ARTAN</name>
<dbReference type="STRING" id="35608.A0A2U1K8Y7"/>
<organism evidence="2 3">
    <name type="scientific">Artemisia annua</name>
    <name type="common">Sweet wormwood</name>
    <dbReference type="NCBI Taxonomy" id="35608"/>
    <lineage>
        <taxon>Eukaryota</taxon>
        <taxon>Viridiplantae</taxon>
        <taxon>Streptophyta</taxon>
        <taxon>Embryophyta</taxon>
        <taxon>Tracheophyta</taxon>
        <taxon>Spermatophyta</taxon>
        <taxon>Magnoliopsida</taxon>
        <taxon>eudicotyledons</taxon>
        <taxon>Gunneridae</taxon>
        <taxon>Pentapetalae</taxon>
        <taxon>asterids</taxon>
        <taxon>campanulids</taxon>
        <taxon>Asterales</taxon>
        <taxon>Asteraceae</taxon>
        <taxon>Asteroideae</taxon>
        <taxon>Anthemideae</taxon>
        <taxon>Artemisiinae</taxon>
        <taxon>Artemisia</taxon>
    </lineage>
</organism>
<keyword evidence="1" id="KW-0812">Transmembrane</keyword>